<evidence type="ECO:0000256" key="5">
    <source>
        <dbReference type="ARBA" id="ARBA00022824"/>
    </source>
</evidence>
<evidence type="ECO:0000256" key="2">
    <source>
        <dbReference type="ARBA" id="ARBA00022676"/>
    </source>
</evidence>
<name>A0A9D4N2Q0_DREPO</name>
<evidence type="ECO:0000313" key="13">
    <source>
        <dbReference type="Proteomes" id="UP000828390"/>
    </source>
</evidence>
<organism evidence="12 13">
    <name type="scientific">Dreissena polymorpha</name>
    <name type="common">Zebra mussel</name>
    <name type="synonym">Mytilus polymorpha</name>
    <dbReference type="NCBI Taxonomy" id="45954"/>
    <lineage>
        <taxon>Eukaryota</taxon>
        <taxon>Metazoa</taxon>
        <taxon>Spiralia</taxon>
        <taxon>Lophotrochozoa</taxon>
        <taxon>Mollusca</taxon>
        <taxon>Bivalvia</taxon>
        <taxon>Autobranchia</taxon>
        <taxon>Heteroconchia</taxon>
        <taxon>Euheterodonta</taxon>
        <taxon>Imparidentia</taxon>
        <taxon>Neoheterodontei</taxon>
        <taxon>Myida</taxon>
        <taxon>Dreissenoidea</taxon>
        <taxon>Dreissenidae</taxon>
        <taxon>Dreissena</taxon>
    </lineage>
</organism>
<keyword evidence="4" id="KW-0732">Signal</keyword>
<keyword evidence="6" id="KW-0325">Glycoprotein</keyword>
<dbReference type="EMBL" id="JAIWYP010000001">
    <property type="protein sequence ID" value="KAH3888528.1"/>
    <property type="molecule type" value="Genomic_DNA"/>
</dbReference>
<keyword evidence="3" id="KW-0808">Transferase</keyword>
<protein>
    <recommendedName>
        <fullName evidence="7">EGF domain-specific O-linked N-acetylglucosamine transferase</fullName>
        <ecNumber evidence="1">2.4.1.255</ecNumber>
    </recommendedName>
    <alternativeName>
        <fullName evidence="8">Extracellular O-linked N-acetylglucosamine transferase</fullName>
    </alternativeName>
</protein>
<keyword evidence="5" id="KW-0256">Endoplasmic reticulum</keyword>
<dbReference type="PANTHER" id="PTHR20961:SF148">
    <property type="entry name" value="EGF DOMAIN-SPECIFIC O-LINKED N-ACETYLGLUCOSAMINE TRANSFERASE"/>
    <property type="match status" value="1"/>
</dbReference>
<dbReference type="AlphaFoldDB" id="A0A9D4N2Q0"/>
<dbReference type="GO" id="GO:0097363">
    <property type="term" value="F:protein O-acetylglucosaminyltransferase activity"/>
    <property type="evidence" value="ECO:0007669"/>
    <property type="project" value="UniProtKB-EC"/>
</dbReference>
<evidence type="ECO:0000256" key="10">
    <source>
        <dbReference type="ARBA" id="ARBA00049432"/>
    </source>
</evidence>
<proteinExistence type="predicted"/>
<dbReference type="InterPro" id="IPR049625">
    <property type="entry name" value="Glyco_transf_61_cat"/>
</dbReference>
<evidence type="ECO:0000256" key="3">
    <source>
        <dbReference type="ARBA" id="ARBA00022679"/>
    </source>
</evidence>
<evidence type="ECO:0000256" key="1">
    <source>
        <dbReference type="ARBA" id="ARBA00011970"/>
    </source>
</evidence>
<dbReference type="EC" id="2.4.1.255" evidence="1"/>
<comment type="caution">
    <text evidence="12">The sequence shown here is derived from an EMBL/GenBank/DDBJ whole genome shotgun (WGS) entry which is preliminary data.</text>
</comment>
<comment type="catalytic activity">
    <reaction evidence="9">
        <text>L-seryl-[protein] + UDP-N-acetyl-alpha-D-glucosamine = 3-O-(N-acetyl-beta-D-glucosaminyl)-L-seryl-[protein] + UDP + H(+)</text>
        <dbReference type="Rhea" id="RHEA:48904"/>
        <dbReference type="Rhea" id="RHEA-COMP:9863"/>
        <dbReference type="Rhea" id="RHEA-COMP:12251"/>
        <dbReference type="ChEBI" id="CHEBI:15378"/>
        <dbReference type="ChEBI" id="CHEBI:29999"/>
        <dbReference type="ChEBI" id="CHEBI:57705"/>
        <dbReference type="ChEBI" id="CHEBI:58223"/>
        <dbReference type="ChEBI" id="CHEBI:90838"/>
        <dbReference type="EC" id="2.4.1.255"/>
    </reaction>
</comment>
<evidence type="ECO:0000259" key="11">
    <source>
        <dbReference type="Pfam" id="PF04577"/>
    </source>
</evidence>
<evidence type="ECO:0000256" key="8">
    <source>
        <dbReference type="ARBA" id="ARBA00042574"/>
    </source>
</evidence>
<dbReference type="PANTHER" id="PTHR20961">
    <property type="entry name" value="GLYCOSYLTRANSFERASE"/>
    <property type="match status" value="1"/>
</dbReference>
<sequence length="155" mass="17761">MYHPRNADGSVGRKIFNEAEVVETLLKLFPSANIQPILMEALPMKFQLEISSQTDLLIGMHGAGMTHIAFLPKHAAVLELFPKGFKLYRAHSMCFQSLTMWRGMHYDSWENMDANLELPHDYTIVPTDVIAKKTLKLVEQICLKKLQYSSFIKFC</sequence>
<evidence type="ECO:0000256" key="6">
    <source>
        <dbReference type="ARBA" id="ARBA00023180"/>
    </source>
</evidence>
<dbReference type="InterPro" id="IPR007657">
    <property type="entry name" value="Glycosyltransferase_61"/>
</dbReference>
<dbReference type="Proteomes" id="UP000828390">
    <property type="component" value="Unassembled WGS sequence"/>
</dbReference>
<keyword evidence="2" id="KW-0328">Glycosyltransferase</keyword>
<comment type="catalytic activity">
    <reaction evidence="10">
        <text>L-threonyl-[protein] + UDP-N-acetyl-alpha-D-glucosamine = 3-O-(N-acetyl-beta-D-glucosaminyl)-L-threonyl-[protein] + UDP + H(+)</text>
        <dbReference type="Rhea" id="RHEA:48908"/>
        <dbReference type="Rhea" id="RHEA-COMP:11060"/>
        <dbReference type="Rhea" id="RHEA-COMP:12252"/>
        <dbReference type="ChEBI" id="CHEBI:15378"/>
        <dbReference type="ChEBI" id="CHEBI:30013"/>
        <dbReference type="ChEBI" id="CHEBI:57705"/>
        <dbReference type="ChEBI" id="CHEBI:58223"/>
        <dbReference type="ChEBI" id="CHEBI:90840"/>
        <dbReference type="EC" id="2.4.1.255"/>
    </reaction>
</comment>
<keyword evidence="13" id="KW-1185">Reference proteome</keyword>
<gene>
    <name evidence="12" type="ORF">DPMN_012564</name>
</gene>
<evidence type="ECO:0000256" key="4">
    <source>
        <dbReference type="ARBA" id="ARBA00022729"/>
    </source>
</evidence>
<feature type="domain" description="Glycosyltransferase 61 catalytic" evidence="11">
    <location>
        <begin position="10"/>
        <end position="78"/>
    </location>
</feature>
<reference evidence="12" key="1">
    <citation type="journal article" date="2019" name="bioRxiv">
        <title>The Genome of the Zebra Mussel, Dreissena polymorpha: A Resource for Invasive Species Research.</title>
        <authorList>
            <person name="McCartney M.A."/>
            <person name="Auch B."/>
            <person name="Kono T."/>
            <person name="Mallez S."/>
            <person name="Zhang Y."/>
            <person name="Obille A."/>
            <person name="Becker A."/>
            <person name="Abrahante J.E."/>
            <person name="Garbe J."/>
            <person name="Badalamenti J.P."/>
            <person name="Herman A."/>
            <person name="Mangelson H."/>
            <person name="Liachko I."/>
            <person name="Sullivan S."/>
            <person name="Sone E.D."/>
            <person name="Koren S."/>
            <person name="Silverstein K.A.T."/>
            <person name="Beckman K.B."/>
            <person name="Gohl D.M."/>
        </authorList>
    </citation>
    <scope>NUCLEOTIDE SEQUENCE</scope>
    <source>
        <strain evidence="12">Duluth1</strain>
        <tissue evidence="12">Whole animal</tissue>
    </source>
</reference>
<reference evidence="12" key="2">
    <citation type="submission" date="2020-11" db="EMBL/GenBank/DDBJ databases">
        <authorList>
            <person name="McCartney M.A."/>
            <person name="Auch B."/>
            <person name="Kono T."/>
            <person name="Mallez S."/>
            <person name="Becker A."/>
            <person name="Gohl D.M."/>
            <person name="Silverstein K.A.T."/>
            <person name="Koren S."/>
            <person name="Bechman K.B."/>
            <person name="Herman A."/>
            <person name="Abrahante J.E."/>
            <person name="Garbe J."/>
        </authorList>
    </citation>
    <scope>NUCLEOTIDE SEQUENCE</scope>
    <source>
        <strain evidence="12">Duluth1</strain>
        <tissue evidence="12">Whole animal</tissue>
    </source>
</reference>
<evidence type="ECO:0000256" key="7">
    <source>
        <dbReference type="ARBA" id="ARBA00040944"/>
    </source>
</evidence>
<evidence type="ECO:0000313" key="12">
    <source>
        <dbReference type="EMBL" id="KAH3888528.1"/>
    </source>
</evidence>
<accession>A0A9D4N2Q0</accession>
<evidence type="ECO:0000256" key="9">
    <source>
        <dbReference type="ARBA" id="ARBA00048317"/>
    </source>
</evidence>
<dbReference type="Pfam" id="PF04577">
    <property type="entry name" value="Glyco_transf_61"/>
    <property type="match status" value="1"/>
</dbReference>